<dbReference type="GeneID" id="54470624"/>
<feature type="region of interest" description="Disordered" evidence="1">
    <location>
        <begin position="283"/>
        <end position="306"/>
    </location>
</feature>
<reference evidence="2" key="1">
    <citation type="journal article" date="2020" name="Stud. Mycol.">
        <title>101 Dothideomycetes genomes: a test case for predicting lifestyles and emergence of pathogens.</title>
        <authorList>
            <person name="Haridas S."/>
            <person name="Albert R."/>
            <person name="Binder M."/>
            <person name="Bloem J."/>
            <person name="Labutti K."/>
            <person name="Salamov A."/>
            <person name="Andreopoulos B."/>
            <person name="Baker S."/>
            <person name="Barry K."/>
            <person name="Bills G."/>
            <person name="Bluhm B."/>
            <person name="Cannon C."/>
            <person name="Castanera R."/>
            <person name="Culley D."/>
            <person name="Daum C."/>
            <person name="Ezra D."/>
            <person name="Gonzalez J."/>
            <person name="Henrissat B."/>
            <person name="Kuo A."/>
            <person name="Liang C."/>
            <person name="Lipzen A."/>
            <person name="Lutzoni F."/>
            <person name="Magnuson J."/>
            <person name="Mondo S."/>
            <person name="Nolan M."/>
            <person name="Ohm R."/>
            <person name="Pangilinan J."/>
            <person name="Park H.-J."/>
            <person name="Ramirez L."/>
            <person name="Alfaro M."/>
            <person name="Sun H."/>
            <person name="Tritt A."/>
            <person name="Yoshinaga Y."/>
            <person name="Zwiers L.-H."/>
            <person name="Turgeon B."/>
            <person name="Goodwin S."/>
            <person name="Spatafora J."/>
            <person name="Crous P."/>
            <person name="Grigoriev I."/>
        </authorList>
    </citation>
    <scope>NUCLEOTIDE SEQUENCE</scope>
    <source>
        <strain evidence="2">CBS 113389</strain>
    </source>
</reference>
<proteinExistence type="predicted"/>
<evidence type="ECO:0000256" key="1">
    <source>
        <dbReference type="SAM" id="MobiDB-lite"/>
    </source>
</evidence>
<feature type="region of interest" description="Disordered" evidence="1">
    <location>
        <begin position="82"/>
        <end position="156"/>
    </location>
</feature>
<protein>
    <recommendedName>
        <fullName evidence="4">RRM domain-containing protein</fullName>
    </recommendedName>
</protein>
<keyword evidence="3" id="KW-1185">Reference proteome</keyword>
<evidence type="ECO:0008006" key="4">
    <source>
        <dbReference type="Google" id="ProtNLM"/>
    </source>
</evidence>
<accession>A0A6A6PUC0</accession>
<name>A0A6A6PUC0_9PEZI</name>
<dbReference type="Gene3D" id="3.30.70.330">
    <property type="match status" value="1"/>
</dbReference>
<sequence length="306" mass="34077">MSASFIRPTANRAVHLRMIPRPSNLAESREIMRLLSQFGEVEYFRSLKYDAASAPGAALVIYKDADAAKECLKRSPIRFRMGRASDKPRAEQQVSEGDDSSYMEAAPSSLPSGSQRNYPSAQSRGMSTSPIPTPPHPKVRMPFDQPPPADPPRLDQEDSRMFQIITNRSVRNFRDHINAGAYHGNFGLDPKSPGQEDLARKVPYSGLSCVNWKAVDRPWRVIAQEKQKSSTLSLGQMARRTPSNTTRDIESASSDRVDIDRKIGTGKDGRLSQDDTLDTILKGWESMFPGGSDTPPPTQRYSRKPK</sequence>
<dbReference type="OrthoDB" id="5367448at2759"/>
<feature type="region of interest" description="Disordered" evidence="1">
    <location>
        <begin position="231"/>
        <end position="255"/>
    </location>
</feature>
<dbReference type="Proteomes" id="UP000799767">
    <property type="component" value="Unassembled WGS sequence"/>
</dbReference>
<evidence type="ECO:0000313" key="3">
    <source>
        <dbReference type="Proteomes" id="UP000799767"/>
    </source>
</evidence>
<feature type="compositionally biased region" description="Polar residues" evidence="1">
    <location>
        <begin position="109"/>
        <end position="130"/>
    </location>
</feature>
<evidence type="ECO:0000313" key="2">
    <source>
        <dbReference type="EMBL" id="KAF2483582.1"/>
    </source>
</evidence>
<gene>
    <name evidence="2" type="ORF">BDY17DRAFT_150390</name>
</gene>
<dbReference type="EMBL" id="MU001635">
    <property type="protein sequence ID" value="KAF2483582.1"/>
    <property type="molecule type" value="Genomic_DNA"/>
</dbReference>
<dbReference type="AlphaFoldDB" id="A0A6A6PUC0"/>
<dbReference type="RefSeq" id="XP_033590152.1">
    <property type="nucleotide sequence ID" value="XM_033729622.1"/>
</dbReference>
<organism evidence="2 3">
    <name type="scientific">Neohortaea acidophila</name>
    <dbReference type="NCBI Taxonomy" id="245834"/>
    <lineage>
        <taxon>Eukaryota</taxon>
        <taxon>Fungi</taxon>
        <taxon>Dikarya</taxon>
        <taxon>Ascomycota</taxon>
        <taxon>Pezizomycotina</taxon>
        <taxon>Dothideomycetes</taxon>
        <taxon>Dothideomycetidae</taxon>
        <taxon>Mycosphaerellales</taxon>
        <taxon>Teratosphaeriaceae</taxon>
        <taxon>Neohortaea</taxon>
    </lineage>
</organism>
<dbReference type="InterPro" id="IPR012677">
    <property type="entry name" value="Nucleotide-bd_a/b_plait_sf"/>
</dbReference>